<comment type="caution">
    <text evidence="1">The sequence shown here is derived from an EMBL/GenBank/DDBJ whole genome shotgun (WGS) entry which is preliminary data.</text>
</comment>
<reference evidence="1 2" key="1">
    <citation type="submission" date="2022-08" db="EMBL/GenBank/DDBJ databases">
        <title>Paenibacillus endoradicis sp. nov., Paenibacillus radicibacter sp. nov and Paenibacillus pararadicis sp. nov., three cold-adapted plant growth-promoting bacteria isolated from root of Larix gmelinii in Great Khingan.</title>
        <authorList>
            <person name="Xue H."/>
        </authorList>
    </citation>
    <scope>NUCLEOTIDE SEQUENCE [LARGE SCALE GENOMIC DNA]</scope>
    <source>
        <strain evidence="1 2">N5-1-1-5</strain>
    </source>
</reference>
<proteinExistence type="predicted"/>
<feature type="non-terminal residue" evidence="1">
    <location>
        <position position="1"/>
    </location>
</feature>
<name>A0ABT1YT62_9BACL</name>
<gene>
    <name evidence="1" type="ORF">NV381_30445</name>
</gene>
<dbReference type="RefSeq" id="WP_258217080.1">
    <property type="nucleotide sequence ID" value="NZ_JANQBD010000028.1"/>
</dbReference>
<evidence type="ECO:0000313" key="2">
    <source>
        <dbReference type="Proteomes" id="UP001300012"/>
    </source>
</evidence>
<keyword evidence="2" id="KW-1185">Reference proteome</keyword>
<dbReference type="EMBL" id="JANQBD010000028">
    <property type="protein sequence ID" value="MCR8635534.1"/>
    <property type="molecule type" value="Genomic_DNA"/>
</dbReference>
<evidence type="ECO:0000313" key="1">
    <source>
        <dbReference type="EMBL" id="MCR8635534.1"/>
    </source>
</evidence>
<sequence>NCLRLAPNITISSPRLAIGDAAVHLTKQGFHLLNYTTLPGRSRNSHFRYRLELEVVDRITELSVPFKSSRGHHSVASPHKNPPRL</sequence>
<organism evidence="1 2">
    <name type="scientific">Paenibacillus radicis</name>
    <name type="common">ex Xue et al. 2023</name>
    <dbReference type="NCBI Taxonomy" id="2972489"/>
    <lineage>
        <taxon>Bacteria</taxon>
        <taxon>Bacillati</taxon>
        <taxon>Bacillota</taxon>
        <taxon>Bacilli</taxon>
        <taxon>Bacillales</taxon>
        <taxon>Paenibacillaceae</taxon>
        <taxon>Paenibacillus</taxon>
    </lineage>
</organism>
<protein>
    <submittedName>
        <fullName evidence="1">Uncharacterized protein</fullName>
    </submittedName>
</protein>
<accession>A0ABT1YT62</accession>
<dbReference type="Proteomes" id="UP001300012">
    <property type="component" value="Unassembled WGS sequence"/>
</dbReference>